<dbReference type="RefSeq" id="XP_030997786.1">
    <property type="nucleotide sequence ID" value="XM_031138440.1"/>
</dbReference>
<dbReference type="InParanoid" id="A0A507AZ21"/>
<evidence type="ECO:0000313" key="1">
    <source>
        <dbReference type="EMBL" id="TPX16075.1"/>
    </source>
</evidence>
<name>A0A507AZ21_9PEZI</name>
<gene>
    <name evidence="1" type="ORF">E0L32_004070</name>
</gene>
<dbReference type="OrthoDB" id="2130169at2759"/>
<dbReference type="AlphaFoldDB" id="A0A507AZ21"/>
<evidence type="ECO:0000313" key="2">
    <source>
        <dbReference type="Proteomes" id="UP000319257"/>
    </source>
</evidence>
<dbReference type="STRING" id="1093900.A0A507AZ21"/>
<comment type="caution">
    <text evidence="1">The sequence shown here is derived from an EMBL/GenBank/DDBJ whole genome shotgun (WGS) entry which is preliminary data.</text>
</comment>
<dbReference type="EMBL" id="SKBQ01000019">
    <property type="protein sequence ID" value="TPX16075.1"/>
    <property type="molecule type" value="Genomic_DNA"/>
</dbReference>
<dbReference type="Proteomes" id="UP000319257">
    <property type="component" value="Unassembled WGS sequence"/>
</dbReference>
<protein>
    <submittedName>
        <fullName evidence="1">Uncharacterized protein</fullName>
    </submittedName>
</protein>
<dbReference type="GeneID" id="41971517"/>
<dbReference type="PANTHER" id="PTHR37540:SF5">
    <property type="entry name" value="TRANSCRIPTION FACTOR DOMAIN-CONTAINING PROTEIN"/>
    <property type="match status" value="1"/>
</dbReference>
<sequence length="474" mass="53115">MGSHSVESDGLAETSANFHFVTVSHPNDGKDRRIRRKARSHALKQAVERKRRAQQQSGDNFRLSSATDYSRGVVTKRDARNLVVPPRSLSASKLDPFQSLAVDSSRLQALLGDWNNTAKVRQATEPVFSVSDKLAYQNFCAVFQGGLDDPALANAIMLTLAFAATGGSIDGECLWYQSQAIGYIRERMDSLDRATSTSTIGAILLLAGVDARLGMQNQVQLHMRAVQQLLDICRVGGLYLTDGIKRAIFWQDLNASVMTGSSRVVNHTTFAELQWKRDPFLPTFFELPPGFRKLSHLLTQDFIDVLEDINALQCIREFARPSSGYLISMAHINNHQASIQSRLKGLYKASLVVECCYLAAYLCSSMLCCKVWCALVIPSHISSKLLFTLELAEKDPVWDKHPELLLWLLYIGGAFASDAVTRSGYVRALRERHSSRYTSRSTSWQKVLQIMKQFIWSDDAFIPHVKTFWKEVSV</sequence>
<keyword evidence="2" id="KW-1185">Reference proteome</keyword>
<dbReference type="PANTHER" id="PTHR37540">
    <property type="entry name" value="TRANSCRIPTION FACTOR (ACR-2), PUTATIVE-RELATED-RELATED"/>
    <property type="match status" value="1"/>
</dbReference>
<proteinExistence type="predicted"/>
<reference evidence="1 2" key="1">
    <citation type="submission" date="2019-06" db="EMBL/GenBank/DDBJ databases">
        <title>Draft genome sequence of the filamentous fungus Phialemoniopsis curvata isolated from diesel fuel.</title>
        <authorList>
            <person name="Varaljay V.A."/>
            <person name="Lyon W.J."/>
            <person name="Crouch A.L."/>
            <person name="Drake C.E."/>
            <person name="Hollomon J.M."/>
            <person name="Nadeau L.J."/>
            <person name="Nunn H.S."/>
            <person name="Stevenson B.S."/>
            <person name="Bojanowski C.L."/>
            <person name="Crookes-Goodson W.J."/>
        </authorList>
    </citation>
    <scope>NUCLEOTIDE SEQUENCE [LARGE SCALE GENOMIC DNA]</scope>
    <source>
        <strain evidence="1 2">D216</strain>
    </source>
</reference>
<accession>A0A507AZ21</accession>
<organism evidence="1 2">
    <name type="scientific">Thyridium curvatum</name>
    <dbReference type="NCBI Taxonomy" id="1093900"/>
    <lineage>
        <taxon>Eukaryota</taxon>
        <taxon>Fungi</taxon>
        <taxon>Dikarya</taxon>
        <taxon>Ascomycota</taxon>
        <taxon>Pezizomycotina</taxon>
        <taxon>Sordariomycetes</taxon>
        <taxon>Sordariomycetidae</taxon>
        <taxon>Thyridiales</taxon>
        <taxon>Thyridiaceae</taxon>
        <taxon>Thyridium</taxon>
    </lineage>
</organism>